<dbReference type="InterPro" id="IPR001810">
    <property type="entry name" value="F-box_dom"/>
</dbReference>
<gene>
    <name evidence="2" type="ORF">KK1_010433</name>
</gene>
<dbReference type="SMART" id="SM00256">
    <property type="entry name" value="FBOX"/>
    <property type="match status" value="1"/>
</dbReference>
<feature type="domain" description="F-box" evidence="1">
    <location>
        <begin position="6"/>
        <end position="46"/>
    </location>
</feature>
<dbReference type="CDD" id="cd22157">
    <property type="entry name" value="F-box_AtFBW1-like"/>
    <property type="match status" value="1"/>
</dbReference>
<dbReference type="InterPro" id="IPR036047">
    <property type="entry name" value="F-box-like_dom_sf"/>
</dbReference>
<name>A0A151TVV3_CAJCA</name>
<proteinExistence type="predicted"/>
<dbReference type="OrthoDB" id="591557at2759"/>
<evidence type="ECO:0000313" key="3">
    <source>
        <dbReference type="Proteomes" id="UP000075243"/>
    </source>
</evidence>
<dbReference type="Proteomes" id="UP000075243">
    <property type="component" value="Chromosome 3"/>
</dbReference>
<keyword evidence="3" id="KW-1185">Reference proteome</keyword>
<dbReference type="AlphaFoldDB" id="A0A151TVV3"/>
<evidence type="ECO:0000259" key="1">
    <source>
        <dbReference type="SMART" id="SM00256"/>
    </source>
</evidence>
<dbReference type="Gramene" id="C.cajan_10146.t">
    <property type="protein sequence ID" value="C.cajan_10146.t.cds1"/>
    <property type="gene ID" value="C.cajan_10146"/>
</dbReference>
<sequence length="375" mass="43453">MDLSCLPFDLVLEIIVRSPSKSIAKFRCVSRQWCRVLSDPKFLHANYIAGGVIKKPIFINSPYRFQNLGVCSMDITKHIDDIGIQRRIRTDMVGEGLIYDMQVYGVCRGLLLVKGLFQGNFSTYVWNPTTGNFLGVNQRPLTDSTPIVEEYIRKFYGLGYVPIVKEYFYMEVYDNIYDGTGIIERYSFRNGEWSTINTNIFCRYMDPDFTVSNGWLGLYFGEALYWVVLSFISHSFVILAYQCSSGEAEEIVLPSECDFESVEVCSLVILHELISFCAIFDNVERSSYYVVKIWSMKENGGQCYWTQYVTLHTSHYGSGYMLPVCSTDFGVVYVNNTNGMMLRKNNIERILEHKIFEIIEVPHYMYIYEESLMWL</sequence>
<accession>A0A151TVV3</accession>
<dbReference type="PANTHER" id="PTHR31672">
    <property type="entry name" value="BNACNNG10540D PROTEIN"/>
    <property type="match status" value="1"/>
</dbReference>
<reference evidence="2 3" key="1">
    <citation type="journal article" date="2012" name="Nat. Biotechnol.">
        <title>Draft genome sequence of pigeonpea (Cajanus cajan), an orphan legume crop of resource-poor farmers.</title>
        <authorList>
            <person name="Varshney R.K."/>
            <person name="Chen W."/>
            <person name="Li Y."/>
            <person name="Bharti A.K."/>
            <person name="Saxena R.K."/>
            <person name="Schlueter J.A."/>
            <person name="Donoghue M.T."/>
            <person name="Azam S."/>
            <person name="Fan G."/>
            <person name="Whaley A.M."/>
            <person name="Farmer A.D."/>
            <person name="Sheridan J."/>
            <person name="Iwata A."/>
            <person name="Tuteja R."/>
            <person name="Penmetsa R.V."/>
            <person name="Wu W."/>
            <person name="Upadhyaya H.D."/>
            <person name="Yang S.P."/>
            <person name="Shah T."/>
            <person name="Saxena K.B."/>
            <person name="Michael T."/>
            <person name="McCombie W.R."/>
            <person name="Yang B."/>
            <person name="Zhang G."/>
            <person name="Yang H."/>
            <person name="Wang J."/>
            <person name="Spillane C."/>
            <person name="Cook D.R."/>
            <person name="May G.D."/>
            <person name="Xu X."/>
            <person name="Jackson S.A."/>
        </authorList>
    </citation>
    <scope>NUCLEOTIDE SEQUENCE [LARGE SCALE GENOMIC DNA]</scope>
    <source>
        <strain evidence="3">cv. Asha</strain>
    </source>
</reference>
<evidence type="ECO:0000313" key="2">
    <source>
        <dbReference type="EMBL" id="KYP71187.1"/>
    </source>
</evidence>
<organism evidence="2 3">
    <name type="scientific">Cajanus cajan</name>
    <name type="common">Pigeon pea</name>
    <name type="synonym">Cajanus indicus</name>
    <dbReference type="NCBI Taxonomy" id="3821"/>
    <lineage>
        <taxon>Eukaryota</taxon>
        <taxon>Viridiplantae</taxon>
        <taxon>Streptophyta</taxon>
        <taxon>Embryophyta</taxon>
        <taxon>Tracheophyta</taxon>
        <taxon>Spermatophyta</taxon>
        <taxon>Magnoliopsida</taxon>
        <taxon>eudicotyledons</taxon>
        <taxon>Gunneridae</taxon>
        <taxon>Pentapetalae</taxon>
        <taxon>rosids</taxon>
        <taxon>fabids</taxon>
        <taxon>Fabales</taxon>
        <taxon>Fabaceae</taxon>
        <taxon>Papilionoideae</taxon>
        <taxon>50 kb inversion clade</taxon>
        <taxon>NPAAA clade</taxon>
        <taxon>indigoferoid/millettioid clade</taxon>
        <taxon>Phaseoleae</taxon>
        <taxon>Cajanus</taxon>
    </lineage>
</organism>
<protein>
    <submittedName>
        <fullName evidence="2">F-box/kelch-repeat protein At3g06240 family</fullName>
    </submittedName>
</protein>
<dbReference type="InterPro" id="IPR050796">
    <property type="entry name" value="SCF_F-box_component"/>
</dbReference>
<dbReference type="EMBL" id="CM003605">
    <property type="protein sequence ID" value="KYP71187.1"/>
    <property type="molecule type" value="Genomic_DNA"/>
</dbReference>
<dbReference type="PANTHER" id="PTHR31672:SF13">
    <property type="entry name" value="F-BOX PROTEIN CPR30-LIKE"/>
    <property type="match status" value="1"/>
</dbReference>
<dbReference type="SUPFAM" id="SSF81383">
    <property type="entry name" value="F-box domain"/>
    <property type="match status" value="1"/>
</dbReference>
<dbReference type="Pfam" id="PF00646">
    <property type="entry name" value="F-box"/>
    <property type="match status" value="1"/>
</dbReference>